<evidence type="ECO:0000259" key="2">
    <source>
        <dbReference type="PROSITE" id="PS51277"/>
    </source>
</evidence>
<evidence type="ECO:0000313" key="4">
    <source>
        <dbReference type="Proteomes" id="UP001632038"/>
    </source>
</evidence>
<dbReference type="Proteomes" id="UP001632038">
    <property type="component" value="Unassembled WGS sequence"/>
</dbReference>
<dbReference type="InterPro" id="IPR044816">
    <property type="entry name" value="BURP"/>
</dbReference>
<dbReference type="PROSITE" id="PS51257">
    <property type="entry name" value="PROKAR_LIPOPROTEIN"/>
    <property type="match status" value="1"/>
</dbReference>
<evidence type="ECO:0000256" key="1">
    <source>
        <dbReference type="SAM" id="SignalP"/>
    </source>
</evidence>
<organism evidence="3 4">
    <name type="scientific">Castilleja foliolosa</name>
    <dbReference type="NCBI Taxonomy" id="1961234"/>
    <lineage>
        <taxon>Eukaryota</taxon>
        <taxon>Viridiplantae</taxon>
        <taxon>Streptophyta</taxon>
        <taxon>Embryophyta</taxon>
        <taxon>Tracheophyta</taxon>
        <taxon>Spermatophyta</taxon>
        <taxon>Magnoliopsida</taxon>
        <taxon>eudicotyledons</taxon>
        <taxon>Gunneridae</taxon>
        <taxon>Pentapetalae</taxon>
        <taxon>asterids</taxon>
        <taxon>lamiids</taxon>
        <taxon>Lamiales</taxon>
        <taxon>Orobanchaceae</taxon>
        <taxon>Pedicularideae</taxon>
        <taxon>Castillejinae</taxon>
        <taxon>Castilleja</taxon>
    </lineage>
</organism>
<protein>
    <recommendedName>
        <fullName evidence="2">BURP domain-containing protein</fullName>
    </recommendedName>
</protein>
<keyword evidence="1" id="KW-0732">Signal</keyword>
<dbReference type="SMART" id="SM01045">
    <property type="entry name" value="BURP"/>
    <property type="match status" value="1"/>
</dbReference>
<feature type="chain" id="PRO_5044863776" description="BURP domain-containing protein" evidence="1">
    <location>
        <begin position="22"/>
        <end position="289"/>
    </location>
</feature>
<keyword evidence="4" id="KW-1185">Reference proteome</keyword>
<evidence type="ECO:0000313" key="3">
    <source>
        <dbReference type="EMBL" id="KAL3621229.1"/>
    </source>
</evidence>
<dbReference type="Pfam" id="PF03181">
    <property type="entry name" value="BURP"/>
    <property type="match status" value="1"/>
</dbReference>
<feature type="signal peptide" evidence="1">
    <location>
        <begin position="1"/>
        <end position="21"/>
    </location>
</feature>
<feature type="domain" description="BURP" evidence="2">
    <location>
        <begin position="69"/>
        <end position="287"/>
    </location>
</feature>
<dbReference type="PANTHER" id="PTHR31236">
    <property type="entry name" value="BURP DOMAIN PROTEIN USPL1-LIKE"/>
    <property type="match status" value="1"/>
</dbReference>
<name>A0ABD3BVJ0_9LAMI</name>
<comment type="caution">
    <text evidence="3">The sequence shown here is derived from an EMBL/GenBank/DDBJ whole genome shotgun (WGS) entry which is preliminary data.</text>
</comment>
<dbReference type="EMBL" id="JAVIJP010000066">
    <property type="protein sequence ID" value="KAL3621229.1"/>
    <property type="molecule type" value="Genomic_DNA"/>
</dbReference>
<sequence length="289" mass="32371">MDAKLATCSLILLILLGSCTANDSTENGEISTKPRAHDHNARQDIRIEQVIHSHSSSHMHHMDPQLIVFFFLEDLKLDNTMPIYFPKRKLSDTSHHLLPKEESDSIPFSSDKLDYLLNLFSLPENSPQALAMEDTLRQCETKPIKGETKLCATSYESMLDYTKSILGSKTEIEILSTSPLTGSSSDLLQKYTINGIREIKASKTVQCHTMPYPYAIFYCHYQTSQNKVYMVSLAGENGDNVEAVAVCHMDTSQWSRSHVAFQMLGVEPGSSSVCHFFPADNFVLVPSTK</sequence>
<proteinExistence type="predicted"/>
<gene>
    <name evidence="3" type="ORF">CASFOL_036141</name>
</gene>
<accession>A0ABD3BVJ0</accession>
<dbReference type="InterPro" id="IPR004873">
    <property type="entry name" value="BURP_dom"/>
</dbReference>
<dbReference type="PROSITE" id="PS51277">
    <property type="entry name" value="BURP"/>
    <property type="match status" value="1"/>
</dbReference>
<reference evidence="4" key="1">
    <citation type="journal article" date="2024" name="IScience">
        <title>Strigolactones Initiate the Formation of Haustorium-like Structures in Castilleja.</title>
        <authorList>
            <person name="Buerger M."/>
            <person name="Peterson D."/>
            <person name="Chory J."/>
        </authorList>
    </citation>
    <scope>NUCLEOTIDE SEQUENCE [LARGE SCALE GENOMIC DNA]</scope>
</reference>
<dbReference type="AlphaFoldDB" id="A0ABD3BVJ0"/>
<dbReference type="PANTHER" id="PTHR31236:SF32">
    <property type="entry name" value="BURP DOMAIN PROTEIN USPL1-LIKE"/>
    <property type="match status" value="1"/>
</dbReference>